<evidence type="ECO:0000259" key="9">
    <source>
        <dbReference type="Pfam" id="PF03787"/>
    </source>
</evidence>
<reference evidence="10 11" key="1">
    <citation type="submission" date="2021-11" db="EMBL/GenBank/DDBJ databases">
        <title>Whole genome of Geoglobus acetivorans.</title>
        <authorList>
            <person name="Liu D."/>
        </authorList>
    </citation>
    <scope>NUCLEOTIDE SEQUENCE [LARGE SCALE GENOMIC DNA]</scope>
    <source>
        <strain evidence="10 11">SBH6</strain>
    </source>
</reference>
<feature type="domain" description="CRISPR type III-associated protein" evidence="9">
    <location>
        <begin position="14"/>
        <end position="225"/>
    </location>
</feature>
<keyword evidence="5" id="KW-0378">Hydrolase</keyword>
<evidence type="ECO:0000256" key="1">
    <source>
        <dbReference type="ARBA" id="ARBA00006342"/>
    </source>
</evidence>
<sequence length="268" mass="30232">MGEIILGKIILKGKIKLKTGLHIGAQTEAIEIGGVDNPILKDPNTGMPYIPGSSLKGKLRSLFEKDKINDYPPELRGPPPKDEKDKSKYFLNRNIGTSSNPIWIHVHEEYDTAKTCEICRLFGSSGKTNYPSRTIFRDAHLINEKSLEEVIEIKTETAIDRITSAANPRPMERVVPGAEFEFEIVYNIENQDEKREDIKNLISLMKTLEDDYLGGSGSRGYGKVEFRITKVVERSREYYLKGEAERELLSSESGLRPEEAVSQIMEAL</sequence>
<name>A0ABZ3H1G5_GEOAI</name>
<dbReference type="InterPro" id="IPR013412">
    <property type="entry name" value="CRISPR-assoc_RAMP_Csm3"/>
</dbReference>
<dbReference type="InterPro" id="IPR052216">
    <property type="entry name" value="CRISPR_Csm3_endoribonuclease"/>
</dbReference>
<comment type="similarity">
    <text evidence="1">Belongs to the CRISPR-associated Csm3 family.</text>
</comment>
<evidence type="ECO:0000256" key="5">
    <source>
        <dbReference type="ARBA" id="ARBA00022801"/>
    </source>
</evidence>
<evidence type="ECO:0000313" key="11">
    <source>
        <dbReference type="Proteomes" id="UP001492541"/>
    </source>
</evidence>
<dbReference type="Pfam" id="PF03787">
    <property type="entry name" value="RAMPs"/>
    <property type="match status" value="1"/>
</dbReference>
<keyword evidence="3" id="KW-0540">Nuclease</keyword>
<dbReference type="InterPro" id="IPR005537">
    <property type="entry name" value="RAMP_III_fam"/>
</dbReference>
<evidence type="ECO:0000256" key="8">
    <source>
        <dbReference type="ARBA" id="ARBA00033183"/>
    </source>
</evidence>
<proteinExistence type="inferred from homology"/>
<evidence type="ECO:0000256" key="7">
    <source>
        <dbReference type="ARBA" id="ARBA00023118"/>
    </source>
</evidence>
<dbReference type="RefSeq" id="WP_193808194.1">
    <property type="nucleotide sequence ID" value="NZ_CP087714.1"/>
</dbReference>
<dbReference type="PANTHER" id="PTHR35579">
    <property type="entry name" value="CRISPR SYSTEM CMS ENDORIBONUCLEASE CSM3"/>
    <property type="match status" value="1"/>
</dbReference>
<keyword evidence="11" id="KW-1185">Reference proteome</keyword>
<dbReference type="Proteomes" id="UP001492541">
    <property type="component" value="Chromosome"/>
</dbReference>
<keyword evidence="4" id="KW-0255">Endonuclease</keyword>
<accession>A0ABZ3H1G5</accession>
<dbReference type="NCBIfam" id="TIGR02582">
    <property type="entry name" value="cas7_TM1809"/>
    <property type="match status" value="1"/>
</dbReference>
<protein>
    <recommendedName>
        <fullName evidence="2">CRISPR system Cms endoribonuclease Csm3</fullName>
    </recommendedName>
    <alternativeName>
        <fullName evidence="8">CRISPR type III A-associated RAMP protein Csm3</fullName>
    </alternativeName>
</protein>
<evidence type="ECO:0000256" key="4">
    <source>
        <dbReference type="ARBA" id="ARBA00022759"/>
    </source>
</evidence>
<evidence type="ECO:0000256" key="3">
    <source>
        <dbReference type="ARBA" id="ARBA00022722"/>
    </source>
</evidence>
<dbReference type="EMBL" id="CP087714">
    <property type="protein sequence ID" value="XAT63036.1"/>
    <property type="molecule type" value="Genomic_DNA"/>
</dbReference>
<organism evidence="10 11">
    <name type="scientific">Geoglobus acetivorans</name>
    <dbReference type="NCBI Taxonomy" id="565033"/>
    <lineage>
        <taxon>Archaea</taxon>
        <taxon>Methanobacteriati</taxon>
        <taxon>Methanobacteriota</taxon>
        <taxon>Archaeoglobi</taxon>
        <taxon>Archaeoglobales</taxon>
        <taxon>Archaeoglobaceae</taxon>
        <taxon>Geoglobus</taxon>
    </lineage>
</organism>
<keyword evidence="6" id="KW-0694">RNA-binding</keyword>
<keyword evidence="7" id="KW-0051">Antiviral defense</keyword>
<gene>
    <name evidence="10" type="primary">csm3</name>
    <name evidence="10" type="ORF">LPQ35_07170</name>
</gene>
<evidence type="ECO:0000256" key="6">
    <source>
        <dbReference type="ARBA" id="ARBA00022884"/>
    </source>
</evidence>
<dbReference type="PANTHER" id="PTHR35579:SF3">
    <property type="entry name" value="CRISPR SYSTEM CMS ENDORIBONUCLEASE CSM3"/>
    <property type="match status" value="1"/>
</dbReference>
<dbReference type="GeneID" id="90449457"/>
<evidence type="ECO:0000313" key="10">
    <source>
        <dbReference type="EMBL" id="XAT63036.1"/>
    </source>
</evidence>
<evidence type="ECO:0000256" key="2">
    <source>
        <dbReference type="ARBA" id="ARBA00022150"/>
    </source>
</evidence>